<evidence type="ECO:0000256" key="1">
    <source>
        <dbReference type="SAM" id="MobiDB-lite"/>
    </source>
</evidence>
<feature type="region of interest" description="Disordered" evidence="1">
    <location>
        <begin position="65"/>
        <end position="84"/>
    </location>
</feature>
<organism evidence="2">
    <name type="scientific">hydrothermal vent metagenome</name>
    <dbReference type="NCBI Taxonomy" id="652676"/>
    <lineage>
        <taxon>unclassified sequences</taxon>
        <taxon>metagenomes</taxon>
        <taxon>ecological metagenomes</taxon>
    </lineage>
</organism>
<evidence type="ECO:0000313" key="2">
    <source>
        <dbReference type="EMBL" id="VAV95513.1"/>
    </source>
</evidence>
<feature type="compositionally biased region" description="Basic and acidic residues" evidence="1">
    <location>
        <begin position="65"/>
        <end position="74"/>
    </location>
</feature>
<protein>
    <submittedName>
        <fullName evidence="2">Uncharacterized protein</fullName>
    </submittedName>
</protein>
<reference evidence="2" key="1">
    <citation type="submission" date="2018-06" db="EMBL/GenBank/DDBJ databases">
        <authorList>
            <person name="Zhirakovskaya E."/>
        </authorList>
    </citation>
    <scope>NUCLEOTIDE SEQUENCE</scope>
</reference>
<name>A0A3B0SGV8_9ZZZZ</name>
<dbReference type="AlphaFoldDB" id="A0A3B0SGV8"/>
<sequence>MFTYVLAVVFGLVIFRTIAWSVRMLAIPVPPEPDPADVGEVNQTYKCSVCGMRLTVTHAQSEDIEAPRHCREDMDPVWEPEQAT</sequence>
<dbReference type="EMBL" id="UOEK01000079">
    <property type="protein sequence ID" value="VAV95513.1"/>
    <property type="molecule type" value="Genomic_DNA"/>
</dbReference>
<gene>
    <name evidence="2" type="ORF">MNBD_ACTINO02-2758</name>
</gene>
<proteinExistence type="predicted"/>
<accession>A0A3B0SGV8</accession>